<gene>
    <name evidence="1" type="ORF">MATL_G00207860</name>
</gene>
<name>A0A9D3T569_MEGAT</name>
<dbReference type="Proteomes" id="UP001046870">
    <property type="component" value="Chromosome 18"/>
</dbReference>
<reference evidence="1" key="1">
    <citation type="submission" date="2021-01" db="EMBL/GenBank/DDBJ databases">
        <authorList>
            <person name="Zahm M."/>
            <person name="Roques C."/>
            <person name="Cabau C."/>
            <person name="Klopp C."/>
            <person name="Donnadieu C."/>
            <person name="Jouanno E."/>
            <person name="Lampietro C."/>
            <person name="Louis A."/>
            <person name="Herpin A."/>
            <person name="Echchiki A."/>
            <person name="Berthelot C."/>
            <person name="Parey E."/>
            <person name="Roest-Crollius H."/>
            <person name="Braasch I."/>
            <person name="Postlethwait J."/>
            <person name="Bobe J."/>
            <person name="Montfort J."/>
            <person name="Bouchez O."/>
            <person name="Begum T."/>
            <person name="Mejri S."/>
            <person name="Adams A."/>
            <person name="Chen W.-J."/>
            <person name="Guiguen Y."/>
        </authorList>
    </citation>
    <scope>NUCLEOTIDE SEQUENCE</scope>
    <source>
        <strain evidence="1">YG-15Mar2019-1</strain>
        <tissue evidence="1">Brain</tissue>
    </source>
</reference>
<keyword evidence="2" id="KW-1185">Reference proteome</keyword>
<dbReference type="GO" id="GO:0003777">
    <property type="term" value="F:microtubule motor activity"/>
    <property type="evidence" value="ECO:0007669"/>
    <property type="project" value="InterPro"/>
</dbReference>
<dbReference type="OrthoDB" id="8862460at2759"/>
<dbReference type="GO" id="GO:0007018">
    <property type="term" value="P:microtubule-based movement"/>
    <property type="evidence" value="ECO:0007669"/>
    <property type="project" value="InterPro"/>
</dbReference>
<evidence type="ECO:0000313" key="2">
    <source>
        <dbReference type="Proteomes" id="UP001046870"/>
    </source>
</evidence>
<feature type="non-terminal residue" evidence="1">
    <location>
        <position position="1"/>
    </location>
</feature>
<protein>
    <submittedName>
        <fullName evidence="1">Uncharacterized protein</fullName>
    </submittedName>
</protein>
<organism evidence="1 2">
    <name type="scientific">Megalops atlanticus</name>
    <name type="common">Tarpon</name>
    <name type="synonym">Clupea gigantea</name>
    <dbReference type="NCBI Taxonomy" id="7932"/>
    <lineage>
        <taxon>Eukaryota</taxon>
        <taxon>Metazoa</taxon>
        <taxon>Chordata</taxon>
        <taxon>Craniata</taxon>
        <taxon>Vertebrata</taxon>
        <taxon>Euteleostomi</taxon>
        <taxon>Actinopterygii</taxon>
        <taxon>Neopterygii</taxon>
        <taxon>Teleostei</taxon>
        <taxon>Elopiformes</taxon>
        <taxon>Megalopidae</taxon>
        <taxon>Megalops</taxon>
    </lineage>
</organism>
<accession>A0A9D3T569</accession>
<dbReference type="InterPro" id="IPR027640">
    <property type="entry name" value="Kinesin-like_fam"/>
</dbReference>
<proteinExistence type="predicted"/>
<evidence type="ECO:0000313" key="1">
    <source>
        <dbReference type="EMBL" id="KAG7461233.1"/>
    </source>
</evidence>
<dbReference type="PANTHER" id="PTHR21608:SF5">
    <property type="entry name" value="KINESIN FAMILY MEMBER 26AA"/>
    <property type="match status" value="1"/>
</dbReference>
<dbReference type="EMBL" id="JAFDVH010000018">
    <property type="protein sequence ID" value="KAG7461233.1"/>
    <property type="molecule type" value="Genomic_DNA"/>
</dbReference>
<dbReference type="AlphaFoldDB" id="A0A9D3T569"/>
<dbReference type="PANTHER" id="PTHR21608">
    <property type="entry name" value="KINESIN-LIKE PROTEIN CG14535"/>
    <property type="match status" value="1"/>
</dbReference>
<comment type="caution">
    <text evidence="1">The sequence shown here is derived from an EMBL/GenBank/DDBJ whole genome shotgun (WGS) entry which is preliminary data.</text>
</comment>
<sequence length="124" mass="13894">LIASPLPDTSPVGKKAGTTSQWVDLLPLPGTLKEPFEIKVYEIDDMAPLQRRQPGNTTEASARFSTCSVRHYLAHAFIWVIQHLWLHLCRACFHSHSTNNQWKISSHFMPAAEGSSPRAAPRPH</sequence>